<dbReference type="Pfam" id="PF00596">
    <property type="entry name" value="Aldolase_II"/>
    <property type="match status" value="1"/>
</dbReference>
<dbReference type="PANTHER" id="PTHR22789">
    <property type="entry name" value="FUCULOSE PHOSPHATE ALDOLASE"/>
    <property type="match status" value="1"/>
</dbReference>
<evidence type="ECO:0000313" key="4">
    <source>
        <dbReference type="EMBL" id="CAK15385.1"/>
    </source>
</evidence>
<protein>
    <submittedName>
        <fullName evidence="4">Putative class II aldolase</fullName>
    </submittedName>
</protein>
<evidence type="ECO:0000256" key="2">
    <source>
        <dbReference type="ARBA" id="ARBA00023239"/>
    </source>
</evidence>
<dbReference type="GO" id="GO:0046872">
    <property type="term" value="F:metal ion binding"/>
    <property type="evidence" value="ECO:0007669"/>
    <property type="project" value="UniProtKB-KW"/>
</dbReference>
<evidence type="ECO:0000256" key="1">
    <source>
        <dbReference type="ARBA" id="ARBA00022723"/>
    </source>
</evidence>
<proteinExistence type="predicted"/>
<keyword evidence="1" id="KW-0479">Metal-binding</keyword>
<organism evidence="4 5">
    <name type="scientific">Pseudomonas entomophila (strain L48)</name>
    <dbReference type="NCBI Taxonomy" id="384676"/>
    <lineage>
        <taxon>Bacteria</taxon>
        <taxon>Pseudomonadati</taxon>
        <taxon>Pseudomonadota</taxon>
        <taxon>Gammaproteobacteria</taxon>
        <taxon>Pseudomonadales</taxon>
        <taxon>Pseudomonadaceae</taxon>
        <taxon>Pseudomonas</taxon>
    </lineage>
</organism>
<name>Q1IAD6_PSEE4</name>
<dbReference type="Gene3D" id="3.40.225.10">
    <property type="entry name" value="Class II aldolase/adducin N-terminal domain"/>
    <property type="match status" value="1"/>
</dbReference>
<sequence length="267" mass="29075">MPTMLNHSCQTHGSAAFANDSGHIGITPDPALIEDLVRANHILFDQGIVDAFGHVSVRHDKDPERFLLARNMAPGTVRPEDIVQFTMDGAPVDAGGRAVYLERFIHAEIYRLRPDVQAIVHSHSPTVLPFSVSRAVALRPVCHMSGFLGAGAPVFEIRESGGDATDLLVRNNALGAALARSLGDASFVLMRGHGSTVVAPTLKQAVYRAVYAEVNARMQMEALNLGDVVYLSEEEAATACANIETQVDRPWELWKKRVQRLHASDVH</sequence>
<dbReference type="SUPFAM" id="SSF53639">
    <property type="entry name" value="AraD/HMP-PK domain-like"/>
    <property type="match status" value="1"/>
</dbReference>
<dbReference type="GO" id="GO:0016832">
    <property type="term" value="F:aldehyde-lyase activity"/>
    <property type="evidence" value="ECO:0007669"/>
    <property type="project" value="TreeGrafter"/>
</dbReference>
<keyword evidence="2" id="KW-0456">Lyase</keyword>
<dbReference type="GO" id="GO:0019323">
    <property type="term" value="P:pentose catabolic process"/>
    <property type="evidence" value="ECO:0007669"/>
    <property type="project" value="TreeGrafter"/>
</dbReference>
<evidence type="ECO:0000313" key="5">
    <source>
        <dbReference type="Proteomes" id="UP000000658"/>
    </source>
</evidence>
<dbReference type="Proteomes" id="UP000000658">
    <property type="component" value="Chromosome"/>
</dbReference>
<dbReference type="PANTHER" id="PTHR22789:SF0">
    <property type="entry name" value="3-OXO-TETRONATE 4-PHOSPHATE DECARBOXYLASE-RELATED"/>
    <property type="match status" value="1"/>
</dbReference>
<dbReference type="InterPro" id="IPR050197">
    <property type="entry name" value="Aldolase_class_II_sugar_metab"/>
</dbReference>
<dbReference type="InterPro" id="IPR036409">
    <property type="entry name" value="Aldolase_II/adducin_N_sf"/>
</dbReference>
<gene>
    <name evidence="4" type="ordered locus">PSEEN2585</name>
</gene>
<dbReference type="AlphaFoldDB" id="Q1IAD6"/>
<dbReference type="EMBL" id="CT573326">
    <property type="protein sequence ID" value="CAK15385.1"/>
    <property type="molecule type" value="Genomic_DNA"/>
</dbReference>
<evidence type="ECO:0000259" key="3">
    <source>
        <dbReference type="SMART" id="SM01007"/>
    </source>
</evidence>
<dbReference type="KEGG" id="pen:PSEEN2585"/>
<dbReference type="eggNOG" id="COG0235">
    <property type="taxonomic scope" value="Bacteria"/>
</dbReference>
<accession>Q1IAD6</accession>
<dbReference type="InterPro" id="IPR001303">
    <property type="entry name" value="Aldolase_II/adducin_N"/>
</dbReference>
<reference evidence="4 5" key="1">
    <citation type="journal article" date="2006" name="Nat. Biotechnol.">
        <title>Complete genome sequence of the entomopathogenic and metabolically versatile soil bacterium Pseudomonas entomophila.</title>
        <authorList>
            <person name="Vodovar N."/>
            <person name="Vallenet D."/>
            <person name="Cruveiller S."/>
            <person name="Rouy Z."/>
            <person name="Barbe V."/>
            <person name="Acosta C."/>
            <person name="Cattolico L."/>
            <person name="Jubin C."/>
            <person name="Lajus A."/>
            <person name="Segurens B."/>
            <person name="Vacherie B."/>
            <person name="Wincker P."/>
            <person name="Weissenbach J."/>
            <person name="Lemaitre B."/>
            <person name="Medigue C."/>
            <person name="Boccard F."/>
        </authorList>
    </citation>
    <scope>NUCLEOTIDE SEQUENCE [LARGE SCALE GENOMIC DNA]</scope>
    <source>
        <strain evidence="4 5">L48</strain>
    </source>
</reference>
<dbReference type="HOGENOM" id="CLU_006033_2_2_6"/>
<dbReference type="SMART" id="SM01007">
    <property type="entry name" value="Aldolase_II"/>
    <property type="match status" value="1"/>
</dbReference>
<feature type="domain" description="Class II aldolase/adducin N-terminal" evidence="3">
    <location>
        <begin position="34"/>
        <end position="220"/>
    </location>
</feature>
<dbReference type="STRING" id="384676.PSEEN2585"/>
<dbReference type="GO" id="GO:0005829">
    <property type="term" value="C:cytosol"/>
    <property type="evidence" value="ECO:0007669"/>
    <property type="project" value="TreeGrafter"/>
</dbReference>